<dbReference type="EMBL" id="VJMH01005120">
    <property type="protein sequence ID" value="KAF0700506.1"/>
    <property type="molecule type" value="Genomic_DNA"/>
</dbReference>
<dbReference type="PROSITE" id="PS50089">
    <property type="entry name" value="ZF_RING_2"/>
    <property type="match status" value="1"/>
</dbReference>
<dbReference type="Gene3D" id="3.30.70.2330">
    <property type="match status" value="1"/>
</dbReference>
<keyword evidence="4 10" id="KW-0863">Zinc-finger</keyword>
<dbReference type="InterPro" id="IPR014001">
    <property type="entry name" value="Helicase_ATP-bd"/>
</dbReference>
<feature type="domain" description="Helicase ATP-binding" evidence="13">
    <location>
        <begin position="372"/>
        <end position="533"/>
    </location>
</feature>
<dbReference type="PANTHER" id="PTHR45626:SF17">
    <property type="entry name" value="HELICASE-LIKE TRANSCRIPTION FACTOR"/>
    <property type="match status" value="1"/>
</dbReference>
<dbReference type="InterPro" id="IPR027417">
    <property type="entry name" value="P-loop_NTPase"/>
</dbReference>
<dbReference type="InterPro" id="IPR014905">
    <property type="entry name" value="HIRAN"/>
</dbReference>
<dbReference type="Gene3D" id="3.30.40.10">
    <property type="entry name" value="Zinc/RING finger domain, C3HC4 (zinc finger)"/>
    <property type="match status" value="1"/>
</dbReference>
<keyword evidence="9" id="KW-0539">Nucleus</keyword>
<dbReference type="GO" id="GO:0006281">
    <property type="term" value="P:DNA repair"/>
    <property type="evidence" value="ECO:0007669"/>
    <property type="project" value="TreeGrafter"/>
</dbReference>
<dbReference type="InterPro" id="IPR017907">
    <property type="entry name" value="Znf_RING_CS"/>
</dbReference>
<dbReference type="GO" id="GO:0016818">
    <property type="term" value="F:hydrolase activity, acting on acid anhydrides, in phosphorus-containing anhydrides"/>
    <property type="evidence" value="ECO:0007669"/>
    <property type="project" value="InterPro"/>
</dbReference>
<evidence type="ECO:0000256" key="9">
    <source>
        <dbReference type="ARBA" id="ARBA00023242"/>
    </source>
</evidence>
<keyword evidence="2" id="KW-0479">Metal-binding</keyword>
<dbReference type="GO" id="GO:0008270">
    <property type="term" value="F:zinc ion binding"/>
    <property type="evidence" value="ECO:0007669"/>
    <property type="project" value="UniProtKB-KW"/>
</dbReference>
<evidence type="ECO:0000256" key="5">
    <source>
        <dbReference type="ARBA" id="ARBA00022801"/>
    </source>
</evidence>
<evidence type="ECO:0000313" key="17">
    <source>
        <dbReference type="Proteomes" id="UP000332933"/>
    </source>
</evidence>
<dbReference type="InterPro" id="IPR038718">
    <property type="entry name" value="SNF2-like_sf"/>
</dbReference>
<evidence type="ECO:0000313" key="15">
    <source>
        <dbReference type="EMBL" id="KAF0700506.1"/>
    </source>
</evidence>
<evidence type="ECO:0000256" key="2">
    <source>
        <dbReference type="ARBA" id="ARBA00022723"/>
    </source>
</evidence>
<dbReference type="InterPro" id="IPR000330">
    <property type="entry name" value="SNF2_N"/>
</dbReference>
<dbReference type="PROSITE" id="PS00518">
    <property type="entry name" value="ZF_RING_1"/>
    <property type="match status" value="1"/>
</dbReference>
<dbReference type="PROSITE" id="PS51192">
    <property type="entry name" value="HELICASE_ATP_BIND_1"/>
    <property type="match status" value="1"/>
</dbReference>
<dbReference type="InterPro" id="IPR013083">
    <property type="entry name" value="Znf_RING/FYVE/PHD"/>
</dbReference>
<evidence type="ECO:0000256" key="6">
    <source>
        <dbReference type="ARBA" id="ARBA00022806"/>
    </source>
</evidence>
<keyword evidence="3" id="KW-0547">Nucleotide-binding</keyword>
<dbReference type="InterPro" id="IPR001650">
    <property type="entry name" value="Helicase_C-like"/>
</dbReference>
<dbReference type="SMART" id="SM00910">
    <property type="entry name" value="HIRAN"/>
    <property type="match status" value="1"/>
</dbReference>
<organism evidence="16 17">
    <name type="scientific">Aphanomyces stellatus</name>
    <dbReference type="NCBI Taxonomy" id="120398"/>
    <lineage>
        <taxon>Eukaryota</taxon>
        <taxon>Sar</taxon>
        <taxon>Stramenopiles</taxon>
        <taxon>Oomycota</taxon>
        <taxon>Saprolegniomycetes</taxon>
        <taxon>Saprolegniales</taxon>
        <taxon>Verrucalvaceae</taxon>
        <taxon>Aphanomyces</taxon>
    </lineage>
</organism>
<dbReference type="Pfam" id="PF00176">
    <property type="entry name" value="SNF2-rel_dom"/>
    <property type="match status" value="1"/>
</dbReference>
<dbReference type="GO" id="GO:0004386">
    <property type="term" value="F:helicase activity"/>
    <property type="evidence" value="ECO:0007669"/>
    <property type="project" value="UniProtKB-KW"/>
</dbReference>
<dbReference type="Pfam" id="PF13923">
    <property type="entry name" value="zf-C3HC4_2"/>
    <property type="match status" value="1"/>
</dbReference>
<keyword evidence="17" id="KW-1185">Reference proteome</keyword>
<reference evidence="15" key="2">
    <citation type="submission" date="2019-06" db="EMBL/GenBank/DDBJ databases">
        <title>Genomics analysis of Aphanomyces spp. identifies a new class of oomycete effector associated with host adaptation.</title>
        <authorList>
            <person name="Gaulin E."/>
        </authorList>
    </citation>
    <scope>NUCLEOTIDE SEQUENCE</scope>
    <source>
        <strain evidence="15">CBS 578.67</strain>
    </source>
</reference>
<dbReference type="OrthoDB" id="448448at2759"/>
<reference evidence="16 17" key="1">
    <citation type="submission" date="2019-03" db="EMBL/GenBank/DDBJ databases">
        <authorList>
            <person name="Gaulin E."/>
            <person name="Dumas B."/>
        </authorList>
    </citation>
    <scope>NUCLEOTIDE SEQUENCE [LARGE SCALE GENOMIC DNA]</scope>
    <source>
        <strain evidence="16">CBS 568.67</strain>
    </source>
</reference>
<evidence type="ECO:0000259" key="14">
    <source>
        <dbReference type="PROSITE" id="PS51194"/>
    </source>
</evidence>
<protein>
    <submittedName>
        <fullName evidence="16">Aste57867_8967 protein</fullName>
    </submittedName>
</protein>
<evidence type="ECO:0000256" key="7">
    <source>
        <dbReference type="ARBA" id="ARBA00022833"/>
    </source>
</evidence>
<keyword evidence="7" id="KW-0862">Zinc</keyword>
<evidence type="ECO:0000256" key="3">
    <source>
        <dbReference type="ARBA" id="ARBA00022741"/>
    </source>
</evidence>
<dbReference type="SMART" id="SM00487">
    <property type="entry name" value="DEXDc"/>
    <property type="match status" value="1"/>
</dbReference>
<accession>A0A485KLU7</accession>
<feature type="domain" description="Helicase C-terminal" evidence="14">
    <location>
        <begin position="761"/>
        <end position="924"/>
    </location>
</feature>
<dbReference type="GO" id="GO:0003676">
    <property type="term" value="F:nucleic acid binding"/>
    <property type="evidence" value="ECO:0007669"/>
    <property type="project" value="InterPro"/>
</dbReference>
<dbReference type="SMART" id="SM00490">
    <property type="entry name" value="HELICc"/>
    <property type="match status" value="1"/>
</dbReference>
<dbReference type="AlphaFoldDB" id="A0A485KLU7"/>
<comment type="subcellular location">
    <subcellularLocation>
        <location evidence="1">Nucleus</location>
    </subcellularLocation>
</comment>
<dbReference type="GO" id="GO:0008094">
    <property type="term" value="F:ATP-dependent activity, acting on DNA"/>
    <property type="evidence" value="ECO:0007669"/>
    <property type="project" value="TreeGrafter"/>
</dbReference>
<evidence type="ECO:0000259" key="13">
    <source>
        <dbReference type="PROSITE" id="PS51192"/>
    </source>
</evidence>
<dbReference type="PROSITE" id="PS51194">
    <property type="entry name" value="HELICASE_CTER"/>
    <property type="match status" value="1"/>
</dbReference>
<evidence type="ECO:0000256" key="10">
    <source>
        <dbReference type="PROSITE-ProRule" id="PRU00175"/>
    </source>
</evidence>
<dbReference type="SUPFAM" id="SSF57850">
    <property type="entry name" value="RING/U-box"/>
    <property type="match status" value="1"/>
</dbReference>
<dbReference type="InterPro" id="IPR049730">
    <property type="entry name" value="SNF2/RAD54-like_C"/>
</dbReference>
<evidence type="ECO:0000259" key="12">
    <source>
        <dbReference type="PROSITE" id="PS50089"/>
    </source>
</evidence>
<feature type="region of interest" description="Disordered" evidence="11">
    <location>
        <begin position="1"/>
        <end position="28"/>
    </location>
</feature>
<dbReference type="SMART" id="SM00184">
    <property type="entry name" value="RING"/>
    <property type="match status" value="1"/>
</dbReference>
<dbReference type="Gene3D" id="3.40.50.300">
    <property type="entry name" value="P-loop containing nucleotide triphosphate hydrolases"/>
    <property type="match status" value="1"/>
</dbReference>
<dbReference type="CDD" id="cd18793">
    <property type="entry name" value="SF2_C_SNF"/>
    <property type="match status" value="1"/>
</dbReference>
<dbReference type="EMBL" id="CAADRA010005141">
    <property type="protein sequence ID" value="VFT85851.1"/>
    <property type="molecule type" value="Genomic_DNA"/>
</dbReference>
<dbReference type="GO" id="GO:0005524">
    <property type="term" value="F:ATP binding"/>
    <property type="evidence" value="ECO:0007669"/>
    <property type="project" value="UniProtKB-KW"/>
</dbReference>
<dbReference type="GO" id="GO:0005634">
    <property type="term" value="C:nucleus"/>
    <property type="evidence" value="ECO:0007669"/>
    <property type="project" value="UniProtKB-SubCell"/>
</dbReference>
<sequence length="936" mass="102636">MVDANAIAPKRGRGRPRKDVASAMTGPVKRANAASVVTLDLTEDVDDAPLKRPKGKGKRVAATVDLTTSPLDLSHEDNQNAAPLKRPRARAKGKKAAVVDLTAPSVPDHINTMLAKGGIQSLGSYGLGNHAASSEAVDEADAIDVDATQAVEDVFFGAIKNKIVGIQHYRGRVGRREAVSLVREPRNPYDRNAIAVHNLAGEMVGHVPRELAAVCAPLLDTGLMTVEGICPSPPGTYTMPIQLLVYGQENNRERIMGELSPYGLATSGPALAGLAKAGKGTSRFSLDDKVLHDSLFAGEVDVAQLPPLPSAALPSSLRATLLHHQLQALQWIVQRENPTLVTDGPPVQLWRSIKDYAGKPYFVNEATRTEQAMAPVLCRGGILADDMGLGKTLTLLTHIASDKKPTPTLIICPLSVIQNWVQQASDHFDADALHVFVHHNNTRLKKASDAAAFDVVVTTYGTLALEAQHEGVLRSTAWRRVVLDEGHLIKSKSTNMFKAAALLNADCRWVLSGTPITNKIDDLAALLTFLRYKPFDDGYWWTRAIGRPLRREEPEGIRIVKALMKDVALRRTKGKSDRLLMVTLPLCTVYSYPIELRPDEREQYNRLEDAAKANIQRLLDTNTFEKQYALVLEMMMRLRQTCNHTSLCPPHYLAKLQAKATAEVSVVDYSTESVQQLVDILREACDSGEECAICMDPLKDAVITMCRHFYCRPCISCALETKPNCPLCRQVISAAELVTDKQAPVGPTDNLLVTNVVPSSKMEALVHLLGASPKHVKSVVFSQWTSMLALTKQALDARGIPSIVYDGSMTRATRDQNLKTFKETDTAPVLLMSLKCGSMGLNITEASQVFLLDPWWNTAIENQAIDRVFRLGQTHPVQVFKFVVQNSIEERVVTIQKEKFTLIKQAFGGIKGASDSNVKEKRLDIAAVFQLHRATT</sequence>
<evidence type="ECO:0000256" key="1">
    <source>
        <dbReference type="ARBA" id="ARBA00004123"/>
    </source>
</evidence>
<evidence type="ECO:0000313" key="16">
    <source>
        <dbReference type="EMBL" id="VFT85851.1"/>
    </source>
</evidence>
<dbReference type="Gene3D" id="3.40.50.10810">
    <property type="entry name" value="Tandem AAA-ATPase domain"/>
    <property type="match status" value="1"/>
</dbReference>
<dbReference type="InterPro" id="IPR001841">
    <property type="entry name" value="Znf_RING"/>
</dbReference>
<keyword evidence="6" id="KW-0347">Helicase</keyword>
<dbReference type="InterPro" id="IPR050628">
    <property type="entry name" value="SNF2_RAD54_helicase_TF"/>
</dbReference>
<feature type="domain" description="RING-type" evidence="12">
    <location>
        <begin position="691"/>
        <end position="729"/>
    </location>
</feature>
<feature type="region of interest" description="Disordered" evidence="11">
    <location>
        <begin position="67"/>
        <end position="90"/>
    </location>
</feature>
<name>A0A485KLU7_9STRA</name>
<dbReference type="Pfam" id="PF00271">
    <property type="entry name" value="Helicase_C"/>
    <property type="match status" value="1"/>
</dbReference>
<gene>
    <name evidence="16" type="primary">Aste57867_8967</name>
    <name evidence="15" type="ORF">As57867_008932</name>
    <name evidence="16" type="ORF">ASTE57867_8967</name>
</gene>
<dbReference type="PANTHER" id="PTHR45626">
    <property type="entry name" value="TRANSCRIPTION TERMINATION FACTOR 2-RELATED"/>
    <property type="match status" value="1"/>
</dbReference>
<keyword evidence="5" id="KW-0378">Hydrolase</keyword>
<evidence type="ECO:0000256" key="11">
    <source>
        <dbReference type="SAM" id="MobiDB-lite"/>
    </source>
</evidence>
<keyword evidence="8" id="KW-0067">ATP-binding</keyword>
<dbReference type="SUPFAM" id="SSF52540">
    <property type="entry name" value="P-loop containing nucleoside triphosphate hydrolases"/>
    <property type="match status" value="2"/>
</dbReference>
<evidence type="ECO:0000256" key="8">
    <source>
        <dbReference type="ARBA" id="ARBA00022840"/>
    </source>
</evidence>
<dbReference type="Pfam" id="PF08797">
    <property type="entry name" value="HIRAN"/>
    <property type="match status" value="1"/>
</dbReference>
<dbReference type="Proteomes" id="UP000332933">
    <property type="component" value="Unassembled WGS sequence"/>
</dbReference>
<evidence type="ECO:0000256" key="4">
    <source>
        <dbReference type="ARBA" id="ARBA00022771"/>
    </source>
</evidence>
<proteinExistence type="predicted"/>